<protein>
    <submittedName>
        <fullName evidence="1">Uncharacterized protein</fullName>
    </submittedName>
</protein>
<dbReference type="PANTHER" id="PTHR22718">
    <property type="entry name" value="SERPENTINE RECEPTOR, CLASS X"/>
    <property type="match status" value="1"/>
</dbReference>
<dbReference type="PANTHER" id="PTHR22718:SF11">
    <property type="entry name" value="7TM GPCR SERPENTINE RECEPTOR CLASS X (SRX) DOMAIN-CONTAINING PROTEIN"/>
    <property type="match status" value="1"/>
</dbReference>
<sequence>MYYIHFYSMFCLRRRNKLCSHSFPAYAESAPAAHSYPVQRNLPHLPPPYPIEPLSCPINYYPANVYGQGLEGAMNELDVRITNGLDGRSHYNAVRDSSIPPPPGAVMIQTLQPTAPPYPEYFGADNMHLTQQQYMYPRLSANDQEYADQLRAVQKFSFDHEYLSYSYTARDDVPNYSNMYIDLPLNSSSSAICAVCYAYIILYVWKMSHLYKVDATENRKRIKEYRFDIYFLIRGSAHWFMQVHHARIVGLELTSSHHCKSGR</sequence>
<keyword evidence="2" id="KW-1185">Reference proteome</keyword>
<organism evidence="1 2">
    <name type="scientific">Cylicocyclus nassatus</name>
    <name type="common">Nematode worm</name>
    <dbReference type="NCBI Taxonomy" id="53992"/>
    <lineage>
        <taxon>Eukaryota</taxon>
        <taxon>Metazoa</taxon>
        <taxon>Ecdysozoa</taxon>
        <taxon>Nematoda</taxon>
        <taxon>Chromadorea</taxon>
        <taxon>Rhabditida</taxon>
        <taxon>Rhabditina</taxon>
        <taxon>Rhabditomorpha</taxon>
        <taxon>Strongyloidea</taxon>
        <taxon>Strongylidae</taxon>
        <taxon>Cylicocyclus</taxon>
    </lineage>
</organism>
<evidence type="ECO:0000313" key="1">
    <source>
        <dbReference type="EMBL" id="CAJ0602954.1"/>
    </source>
</evidence>
<dbReference type="EMBL" id="CATQJL010000305">
    <property type="protein sequence ID" value="CAJ0602954.1"/>
    <property type="molecule type" value="Genomic_DNA"/>
</dbReference>
<dbReference type="Proteomes" id="UP001176961">
    <property type="component" value="Unassembled WGS sequence"/>
</dbReference>
<proteinExistence type="predicted"/>
<comment type="caution">
    <text evidence="1">The sequence shown here is derived from an EMBL/GenBank/DDBJ whole genome shotgun (WGS) entry which is preliminary data.</text>
</comment>
<gene>
    <name evidence="1" type="ORF">CYNAS_LOCUS14937</name>
</gene>
<name>A0AA36H3F5_CYLNA</name>
<accession>A0AA36H3F5</accession>
<reference evidence="1" key="1">
    <citation type="submission" date="2023-07" db="EMBL/GenBank/DDBJ databases">
        <authorList>
            <consortium name="CYATHOMIX"/>
        </authorList>
    </citation>
    <scope>NUCLEOTIDE SEQUENCE</scope>
    <source>
        <strain evidence="1">N/A</strain>
    </source>
</reference>
<evidence type="ECO:0000313" key="2">
    <source>
        <dbReference type="Proteomes" id="UP001176961"/>
    </source>
</evidence>
<dbReference type="AlphaFoldDB" id="A0AA36H3F5"/>